<dbReference type="AlphaFoldDB" id="A0A2Z3GU17"/>
<evidence type="ECO:0000256" key="6">
    <source>
        <dbReference type="ARBA" id="ARBA00023136"/>
    </source>
</evidence>
<dbReference type="Pfam" id="PF01694">
    <property type="entry name" value="Rhomboid"/>
    <property type="match status" value="1"/>
</dbReference>
<dbReference type="KEGG" id="gog:C1280_13480"/>
<evidence type="ECO:0000256" key="7">
    <source>
        <dbReference type="SAM" id="MobiDB-lite"/>
    </source>
</evidence>
<feature type="transmembrane region" description="Helical" evidence="8">
    <location>
        <begin position="27"/>
        <end position="48"/>
    </location>
</feature>
<feature type="region of interest" description="Disordered" evidence="7">
    <location>
        <begin position="238"/>
        <end position="261"/>
    </location>
</feature>
<dbReference type="InterPro" id="IPR050925">
    <property type="entry name" value="Rhomboid_protease_S54"/>
</dbReference>
<feature type="transmembrane region" description="Helical" evidence="8">
    <location>
        <begin position="72"/>
        <end position="96"/>
    </location>
</feature>
<proteinExistence type="inferred from homology"/>
<evidence type="ECO:0000313" key="11">
    <source>
        <dbReference type="Proteomes" id="UP000245802"/>
    </source>
</evidence>
<dbReference type="InterPro" id="IPR022764">
    <property type="entry name" value="Peptidase_S54_rhomboid_dom"/>
</dbReference>
<name>A0A2Z3GU17_9BACT</name>
<sequence length="305" mass="33246">MGIQDRDYYRDNPSFFDRVGQQGATTWLIAITVGVFFGQMFSTIGGGFDAGPLIQYGSCRPNKVLEGEVWRLLTAVFLHGGLMHLFFNMLVLHWAGGRFEERRGGRELVLFYLIGGVVANIVFVATQVTGVAPGGEKVGAIGASGAVAAAMVVFALYYPHAQLRLYFFIPVPAWLLAILFVGFNSLMGFGHAGGGVAYFAHLGGAAFGFLYYETGVEFGRLFARDPSARARPRLRVVNAPPEEDRPEPVAAAVEAPRPAKPADEQLEAKLDAILEKVSRNGRGSLTAEENEILVQASELYKKRRK</sequence>
<keyword evidence="6 8" id="KW-0472">Membrane</keyword>
<evidence type="ECO:0000256" key="2">
    <source>
        <dbReference type="ARBA" id="ARBA00009045"/>
    </source>
</evidence>
<protein>
    <recommendedName>
        <fullName evidence="9">Peptidase S54 rhomboid domain-containing protein</fullName>
    </recommendedName>
</protein>
<feature type="transmembrane region" description="Helical" evidence="8">
    <location>
        <begin position="108"/>
        <end position="126"/>
    </location>
</feature>
<dbReference type="Proteomes" id="UP000245802">
    <property type="component" value="Chromosome"/>
</dbReference>
<keyword evidence="5 8" id="KW-1133">Transmembrane helix</keyword>
<organism evidence="10 11">
    <name type="scientific">Gemmata obscuriglobus</name>
    <dbReference type="NCBI Taxonomy" id="114"/>
    <lineage>
        <taxon>Bacteria</taxon>
        <taxon>Pseudomonadati</taxon>
        <taxon>Planctomycetota</taxon>
        <taxon>Planctomycetia</taxon>
        <taxon>Gemmatales</taxon>
        <taxon>Gemmataceae</taxon>
        <taxon>Gemmata</taxon>
    </lineage>
</organism>
<dbReference type="GO" id="GO:0004252">
    <property type="term" value="F:serine-type endopeptidase activity"/>
    <property type="evidence" value="ECO:0007669"/>
    <property type="project" value="InterPro"/>
</dbReference>
<dbReference type="Gene3D" id="1.20.1540.10">
    <property type="entry name" value="Rhomboid-like"/>
    <property type="match status" value="1"/>
</dbReference>
<dbReference type="OrthoDB" id="9813074at2"/>
<dbReference type="InterPro" id="IPR035952">
    <property type="entry name" value="Rhomboid-like_sf"/>
</dbReference>
<evidence type="ECO:0000256" key="1">
    <source>
        <dbReference type="ARBA" id="ARBA00004141"/>
    </source>
</evidence>
<keyword evidence="4" id="KW-0378">Hydrolase</keyword>
<feature type="domain" description="Peptidase S54 rhomboid" evidence="9">
    <location>
        <begin position="67"/>
        <end position="211"/>
    </location>
</feature>
<feature type="transmembrane region" description="Helical" evidence="8">
    <location>
        <begin position="189"/>
        <end position="212"/>
    </location>
</feature>
<dbReference type="RefSeq" id="WP_010050298.1">
    <property type="nucleotide sequence ID" value="NZ_CP025958.1"/>
</dbReference>
<dbReference type="EMBL" id="CP025958">
    <property type="protein sequence ID" value="AWM37899.1"/>
    <property type="molecule type" value="Genomic_DNA"/>
</dbReference>
<comment type="subcellular location">
    <subcellularLocation>
        <location evidence="1">Membrane</location>
        <topology evidence="1">Multi-pass membrane protein</topology>
    </subcellularLocation>
</comment>
<feature type="transmembrane region" description="Helical" evidence="8">
    <location>
        <begin position="165"/>
        <end position="183"/>
    </location>
</feature>
<gene>
    <name evidence="10" type="ORF">C1280_13480</name>
</gene>
<evidence type="ECO:0000259" key="9">
    <source>
        <dbReference type="Pfam" id="PF01694"/>
    </source>
</evidence>
<evidence type="ECO:0000256" key="3">
    <source>
        <dbReference type="ARBA" id="ARBA00022692"/>
    </source>
</evidence>
<evidence type="ECO:0000256" key="5">
    <source>
        <dbReference type="ARBA" id="ARBA00022989"/>
    </source>
</evidence>
<keyword evidence="11" id="KW-1185">Reference proteome</keyword>
<reference evidence="10 11" key="1">
    <citation type="submission" date="2018-01" db="EMBL/GenBank/DDBJ databases">
        <title>G. obscuriglobus.</title>
        <authorList>
            <person name="Franke J."/>
            <person name="Blomberg W."/>
            <person name="Selmecki A."/>
        </authorList>
    </citation>
    <scope>NUCLEOTIDE SEQUENCE [LARGE SCALE GENOMIC DNA]</scope>
    <source>
        <strain evidence="10 11">DSM 5831</strain>
    </source>
</reference>
<dbReference type="GO" id="GO:0016020">
    <property type="term" value="C:membrane"/>
    <property type="evidence" value="ECO:0007669"/>
    <property type="project" value="UniProtKB-SubCell"/>
</dbReference>
<dbReference type="PANTHER" id="PTHR43731">
    <property type="entry name" value="RHOMBOID PROTEASE"/>
    <property type="match status" value="1"/>
</dbReference>
<evidence type="ECO:0000256" key="4">
    <source>
        <dbReference type="ARBA" id="ARBA00022801"/>
    </source>
</evidence>
<accession>A0A2Z3GU17</accession>
<evidence type="ECO:0000256" key="8">
    <source>
        <dbReference type="SAM" id="Phobius"/>
    </source>
</evidence>
<comment type="similarity">
    <text evidence="2">Belongs to the peptidase S54 family.</text>
</comment>
<keyword evidence="3 8" id="KW-0812">Transmembrane</keyword>
<dbReference type="SUPFAM" id="SSF144091">
    <property type="entry name" value="Rhomboid-like"/>
    <property type="match status" value="1"/>
</dbReference>
<feature type="transmembrane region" description="Helical" evidence="8">
    <location>
        <begin position="138"/>
        <end position="158"/>
    </location>
</feature>
<dbReference type="PANTHER" id="PTHR43731:SF14">
    <property type="entry name" value="PRESENILIN-ASSOCIATED RHOMBOID-LIKE PROTEIN, MITOCHONDRIAL"/>
    <property type="match status" value="1"/>
</dbReference>
<evidence type="ECO:0000313" key="10">
    <source>
        <dbReference type="EMBL" id="AWM37899.1"/>
    </source>
</evidence>